<name>A0A9P9IKI6_9PLEO</name>
<dbReference type="GO" id="GO:0005634">
    <property type="term" value="C:nucleus"/>
    <property type="evidence" value="ECO:0007669"/>
    <property type="project" value="UniProtKB-SubCell"/>
</dbReference>
<feature type="compositionally biased region" description="Basic and acidic residues" evidence="11">
    <location>
        <begin position="371"/>
        <end position="384"/>
    </location>
</feature>
<dbReference type="SUPFAM" id="SSF57667">
    <property type="entry name" value="beta-beta-alpha zinc fingers"/>
    <property type="match status" value="1"/>
</dbReference>
<dbReference type="InterPro" id="IPR051565">
    <property type="entry name" value="Sal_C2H2-zinc-finger"/>
</dbReference>
<keyword evidence="2" id="KW-0479">Metal-binding</keyword>
<reference evidence="13" key="1">
    <citation type="journal article" date="2021" name="Nat. Commun.">
        <title>Genetic determinants of endophytism in the Arabidopsis root mycobiome.</title>
        <authorList>
            <person name="Mesny F."/>
            <person name="Miyauchi S."/>
            <person name="Thiergart T."/>
            <person name="Pickel B."/>
            <person name="Atanasova L."/>
            <person name="Karlsson M."/>
            <person name="Huettel B."/>
            <person name="Barry K.W."/>
            <person name="Haridas S."/>
            <person name="Chen C."/>
            <person name="Bauer D."/>
            <person name="Andreopoulos W."/>
            <person name="Pangilinan J."/>
            <person name="LaButti K."/>
            <person name="Riley R."/>
            <person name="Lipzen A."/>
            <person name="Clum A."/>
            <person name="Drula E."/>
            <person name="Henrissat B."/>
            <person name="Kohler A."/>
            <person name="Grigoriev I.V."/>
            <person name="Martin F.M."/>
            <person name="Hacquard S."/>
        </authorList>
    </citation>
    <scope>NUCLEOTIDE SEQUENCE</scope>
    <source>
        <strain evidence="13">MPI-CAGE-CH-0243</strain>
    </source>
</reference>
<dbReference type="FunFam" id="3.30.160.60:FF:000793">
    <property type="entry name" value="C2H2 finger domain protein FlbC"/>
    <property type="match status" value="1"/>
</dbReference>
<dbReference type="Proteomes" id="UP000700596">
    <property type="component" value="Unassembled WGS sequence"/>
</dbReference>
<dbReference type="GO" id="GO:0000981">
    <property type="term" value="F:DNA-binding transcription factor activity, RNA polymerase II-specific"/>
    <property type="evidence" value="ECO:0007669"/>
    <property type="project" value="TreeGrafter"/>
</dbReference>
<evidence type="ECO:0000256" key="8">
    <source>
        <dbReference type="ARBA" id="ARBA00023242"/>
    </source>
</evidence>
<evidence type="ECO:0000259" key="12">
    <source>
        <dbReference type="PROSITE" id="PS50157"/>
    </source>
</evidence>
<evidence type="ECO:0000256" key="11">
    <source>
        <dbReference type="SAM" id="MobiDB-lite"/>
    </source>
</evidence>
<dbReference type="SMART" id="SM00355">
    <property type="entry name" value="ZnF_C2H2"/>
    <property type="match status" value="2"/>
</dbReference>
<keyword evidence="5" id="KW-0862">Zinc</keyword>
<evidence type="ECO:0000256" key="1">
    <source>
        <dbReference type="ARBA" id="ARBA00004123"/>
    </source>
</evidence>
<dbReference type="PROSITE" id="PS00028">
    <property type="entry name" value="ZINC_FINGER_C2H2_1"/>
    <property type="match status" value="2"/>
</dbReference>
<evidence type="ECO:0000256" key="6">
    <source>
        <dbReference type="ARBA" id="ARBA00023015"/>
    </source>
</evidence>
<organism evidence="13 14">
    <name type="scientific">Dendryphion nanum</name>
    <dbReference type="NCBI Taxonomy" id="256645"/>
    <lineage>
        <taxon>Eukaryota</taxon>
        <taxon>Fungi</taxon>
        <taxon>Dikarya</taxon>
        <taxon>Ascomycota</taxon>
        <taxon>Pezizomycotina</taxon>
        <taxon>Dothideomycetes</taxon>
        <taxon>Pleosporomycetidae</taxon>
        <taxon>Pleosporales</taxon>
        <taxon>Torulaceae</taxon>
        <taxon>Dendryphion</taxon>
    </lineage>
</organism>
<feature type="compositionally biased region" description="Polar residues" evidence="11">
    <location>
        <begin position="120"/>
        <end position="149"/>
    </location>
</feature>
<keyword evidence="7" id="KW-0804">Transcription</keyword>
<feature type="compositionally biased region" description="Polar residues" evidence="11">
    <location>
        <begin position="271"/>
        <end position="282"/>
    </location>
</feature>
<evidence type="ECO:0000256" key="4">
    <source>
        <dbReference type="ARBA" id="ARBA00022771"/>
    </source>
</evidence>
<dbReference type="PANTHER" id="PTHR23233:SF84">
    <property type="entry name" value="FI23031P1"/>
    <property type="match status" value="1"/>
</dbReference>
<evidence type="ECO:0000256" key="9">
    <source>
        <dbReference type="ARBA" id="ARBA00038474"/>
    </source>
</evidence>
<sequence>MAMAVDNRQQTHLSNMGYDPLRYQQPHFTNPWVSTPGGSSQQSMYSSAIAPNVPAVMEGHATSQPQSIQRPTSIAIPYHGLQVTAPPLGSGIVLPDGLLATDNLLDVSQDLLSRSYTGGYATSASPQNNTYAPTSAPYSQVEYGNSTRSPYAYTQDPNRRSSHPSVPSNALFESALESQRQRQSSLVDFPSMNQQHRSSFSDALDASRGMVSLSQSDITPRNIYGNNGSSRSSTDSYGFPSAHSAHSSISSASYNPSNYYGGEGSVTDYSSASESVDLTHSRTLPRPSALMGGSSIPAPQSMMGSFSSKVSTSSQKKHKCKICDKRFTRPSSLQTHMYSHTGEKPFACEVPGCGRHFSVVSNLRRHRKVHKNESTDDHPSPDDD</sequence>
<dbReference type="FunFam" id="3.30.160.60:FF:001102">
    <property type="entry name" value="Transcription factor IIIA"/>
    <property type="match status" value="1"/>
</dbReference>
<feature type="domain" description="C2H2-type" evidence="12">
    <location>
        <begin position="318"/>
        <end position="345"/>
    </location>
</feature>
<evidence type="ECO:0000256" key="7">
    <source>
        <dbReference type="ARBA" id="ARBA00023163"/>
    </source>
</evidence>
<comment type="caution">
    <text evidence="13">The sequence shown here is derived from an EMBL/GenBank/DDBJ whole genome shotgun (WGS) entry which is preliminary data.</text>
</comment>
<feature type="region of interest" description="Disordered" evidence="11">
    <location>
        <begin position="271"/>
        <end position="313"/>
    </location>
</feature>
<dbReference type="Pfam" id="PF00096">
    <property type="entry name" value="zf-C2H2"/>
    <property type="match status" value="2"/>
</dbReference>
<comment type="similarity">
    <text evidence="9">Belongs to the sal C2H2-type zinc-finger protein family.</text>
</comment>
<keyword evidence="14" id="KW-1185">Reference proteome</keyword>
<dbReference type="PROSITE" id="PS50157">
    <property type="entry name" value="ZINC_FINGER_C2H2_2"/>
    <property type="match status" value="2"/>
</dbReference>
<evidence type="ECO:0000313" key="13">
    <source>
        <dbReference type="EMBL" id="KAH7123856.1"/>
    </source>
</evidence>
<evidence type="ECO:0000256" key="10">
    <source>
        <dbReference type="PROSITE-ProRule" id="PRU00042"/>
    </source>
</evidence>
<keyword evidence="6" id="KW-0805">Transcription regulation</keyword>
<evidence type="ECO:0000313" key="14">
    <source>
        <dbReference type="Proteomes" id="UP000700596"/>
    </source>
</evidence>
<evidence type="ECO:0000256" key="5">
    <source>
        <dbReference type="ARBA" id="ARBA00022833"/>
    </source>
</evidence>
<feature type="domain" description="C2H2-type" evidence="12">
    <location>
        <begin position="346"/>
        <end position="375"/>
    </location>
</feature>
<accession>A0A9P9IKI6</accession>
<dbReference type="InterPro" id="IPR036236">
    <property type="entry name" value="Znf_C2H2_sf"/>
</dbReference>
<feature type="region of interest" description="Disordered" evidence="11">
    <location>
        <begin position="120"/>
        <end position="250"/>
    </location>
</feature>
<dbReference type="GO" id="GO:0000978">
    <property type="term" value="F:RNA polymerase II cis-regulatory region sequence-specific DNA binding"/>
    <property type="evidence" value="ECO:0007669"/>
    <property type="project" value="TreeGrafter"/>
</dbReference>
<keyword evidence="4 10" id="KW-0863">Zinc-finger</keyword>
<evidence type="ECO:0000256" key="3">
    <source>
        <dbReference type="ARBA" id="ARBA00022737"/>
    </source>
</evidence>
<keyword evidence="8" id="KW-0539">Nucleus</keyword>
<dbReference type="InterPro" id="IPR013087">
    <property type="entry name" value="Znf_C2H2_type"/>
</dbReference>
<dbReference type="AlphaFoldDB" id="A0A9P9IKI6"/>
<feature type="region of interest" description="Disordered" evidence="11">
    <location>
        <begin position="364"/>
        <end position="384"/>
    </location>
</feature>
<feature type="compositionally biased region" description="Polar residues" evidence="11">
    <location>
        <begin position="212"/>
        <end position="236"/>
    </location>
</feature>
<keyword evidence="3" id="KW-0677">Repeat</keyword>
<proteinExistence type="inferred from homology"/>
<dbReference type="PANTHER" id="PTHR23233">
    <property type="entry name" value="SAL-LIKE PROTEIN"/>
    <property type="match status" value="1"/>
</dbReference>
<evidence type="ECO:0000256" key="2">
    <source>
        <dbReference type="ARBA" id="ARBA00022723"/>
    </source>
</evidence>
<feature type="compositionally biased region" description="Low complexity" evidence="11">
    <location>
        <begin position="240"/>
        <end position="250"/>
    </location>
</feature>
<gene>
    <name evidence="13" type="ORF">B0J11DRAFT_580617</name>
</gene>
<comment type="subcellular location">
    <subcellularLocation>
        <location evidence="1">Nucleus</location>
    </subcellularLocation>
</comment>
<dbReference type="GO" id="GO:0008270">
    <property type="term" value="F:zinc ion binding"/>
    <property type="evidence" value="ECO:0007669"/>
    <property type="project" value="UniProtKB-KW"/>
</dbReference>
<protein>
    <recommendedName>
        <fullName evidence="12">C2H2-type domain-containing protein</fullName>
    </recommendedName>
</protein>
<feature type="compositionally biased region" description="Polar residues" evidence="11">
    <location>
        <begin position="176"/>
        <end position="201"/>
    </location>
</feature>
<dbReference type="EMBL" id="JAGMWT010000008">
    <property type="protein sequence ID" value="KAH7123856.1"/>
    <property type="molecule type" value="Genomic_DNA"/>
</dbReference>
<dbReference type="Gene3D" id="3.30.160.60">
    <property type="entry name" value="Classic Zinc Finger"/>
    <property type="match status" value="2"/>
</dbReference>
<dbReference type="OrthoDB" id="6077919at2759"/>